<dbReference type="InParanoid" id="A0BWU9"/>
<keyword evidence="3" id="KW-1185">Reference proteome</keyword>
<gene>
    <name evidence="2" type="ORF">GSPATT00032868001</name>
</gene>
<dbReference type="Gene3D" id="3.40.50.1170">
    <property type="entry name" value="L-asparaginase, N-terminal domain"/>
    <property type="match status" value="1"/>
</dbReference>
<dbReference type="InterPro" id="IPR036152">
    <property type="entry name" value="Asp/glu_Ase-like_sf"/>
</dbReference>
<reference evidence="2 3" key="1">
    <citation type="journal article" date="2006" name="Nature">
        <title>Global trends of whole-genome duplications revealed by the ciliate Paramecium tetraurelia.</title>
        <authorList>
            <consortium name="Genoscope"/>
            <person name="Aury J.-M."/>
            <person name="Jaillon O."/>
            <person name="Duret L."/>
            <person name="Noel B."/>
            <person name="Jubin C."/>
            <person name="Porcel B.M."/>
            <person name="Segurens B."/>
            <person name="Daubin V."/>
            <person name="Anthouard V."/>
            <person name="Aiach N."/>
            <person name="Arnaiz O."/>
            <person name="Billaut A."/>
            <person name="Beisson J."/>
            <person name="Blanc I."/>
            <person name="Bouhouche K."/>
            <person name="Camara F."/>
            <person name="Duharcourt S."/>
            <person name="Guigo R."/>
            <person name="Gogendeau D."/>
            <person name="Katinka M."/>
            <person name="Keller A.-M."/>
            <person name="Kissmehl R."/>
            <person name="Klotz C."/>
            <person name="Koll F."/>
            <person name="Le Moue A."/>
            <person name="Lepere C."/>
            <person name="Malinsky S."/>
            <person name="Nowacki M."/>
            <person name="Nowak J.K."/>
            <person name="Plattner H."/>
            <person name="Poulain J."/>
            <person name="Ruiz F."/>
            <person name="Serrano V."/>
            <person name="Zagulski M."/>
            <person name="Dessen P."/>
            <person name="Betermier M."/>
            <person name="Weissenbach J."/>
            <person name="Scarpelli C."/>
            <person name="Schachter V."/>
            <person name="Sperling L."/>
            <person name="Meyer E."/>
            <person name="Cohen J."/>
            <person name="Wincker P."/>
        </authorList>
    </citation>
    <scope>NUCLEOTIDE SEQUENCE [LARGE SCALE GENOMIC DNA]</scope>
    <source>
        <strain evidence="2 3">Stock d4-2</strain>
    </source>
</reference>
<dbReference type="InterPro" id="IPR027474">
    <property type="entry name" value="L-asparaginase_N"/>
</dbReference>
<dbReference type="GO" id="GO:0004067">
    <property type="term" value="F:asparaginase activity"/>
    <property type="evidence" value="ECO:0000318"/>
    <property type="project" value="GO_Central"/>
</dbReference>
<dbReference type="PANTHER" id="PTHR11707:SF28">
    <property type="entry name" value="60 KDA LYSOPHOSPHOLIPASE"/>
    <property type="match status" value="1"/>
</dbReference>
<dbReference type="FunFam" id="3.40.50.1170:FF:000007">
    <property type="entry name" value="Asparaginase homolog (S. cerevisiae)"/>
    <property type="match status" value="1"/>
</dbReference>
<dbReference type="PROSITE" id="PS51732">
    <property type="entry name" value="ASN_GLN_ASE_3"/>
    <property type="match status" value="1"/>
</dbReference>
<dbReference type="PIRSF" id="PIRSF500176">
    <property type="entry name" value="L_ASNase"/>
    <property type="match status" value="1"/>
</dbReference>
<dbReference type="STRING" id="5888.A0BWU9"/>
<dbReference type="Pfam" id="PF00710">
    <property type="entry name" value="Asparaginase"/>
    <property type="match status" value="1"/>
</dbReference>
<dbReference type="EMBL" id="CT868023">
    <property type="protein sequence ID" value="CAK63016.1"/>
    <property type="molecule type" value="Genomic_DNA"/>
</dbReference>
<dbReference type="HOGENOM" id="CLU_1242177_0_0_1"/>
<dbReference type="GeneID" id="5016198"/>
<dbReference type="Proteomes" id="UP000000600">
    <property type="component" value="Unassembled WGS sequence"/>
</dbReference>
<dbReference type="PANTHER" id="PTHR11707">
    <property type="entry name" value="L-ASPARAGINASE"/>
    <property type="match status" value="1"/>
</dbReference>
<accession>A0BWU9</accession>
<organism evidence="2 3">
    <name type="scientific">Paramecium tetraurelia</name>
    <dbReference type="NCBI Taxonomy" id="5888"/>
    <lineage>
        <taxon>Eukaryota</taxon>
        <taxon>Sar</taxon>
        <taxon>Alveolata</taxon>
        <taxon>Ciliophora</taxon>
        <taxon>Intramacronucleata</taxon>
        <taxon>Oligohymenophorea</taxon>
        <taxon>Peniculida</taxon>
        <taxon>Parameciidae</taxon>
        <taxon>Paramecium</taxon>
    </lineage>
</organism>
<dbReference type="PIRSF" id="PIRSF001220">
    <property type="entry name" value="L-ASNase_gatD"/>
    <property type="match status" value="1"/>
</dbReference>
<evidence type="ECO:0000259" key="1">
    <source>
        <dbReference type="Pfam" id="PF00710"/>
    </source>
</evidence>
<dbReference type="InterPro" id="IPR037152">
    <property type="entry name" value="L-asparaginase_N_sf"/>
</dbReference>
<protein>
    <recommendedName>
        <fullName evidence="1">L-asparaginase N-terminal domain-containing protein</fullName>
    </recommendedName>
</protein>
<evidence type="ECO:0000313" key="2">
    <source>
        <dbReference type="EMBL" id="CAK63016.1"/>
    </source>
</evidence>
<dbReference type="InterPro" id="IPR006034">
    <property type="entry name" value="Asparaginase/glutaminase-like"/>
</dbReference>
<dbReference type="KEGG" id="ptm:GSPATT00032868001"/>
<dbReference type="OrthoDB" id="542841at2759"/>
<dbReference type="SUPFAM" id="SSF53774">
    <property type="entry name" value="Glutaminase/Asparaginase"/>
    <property type="match status" value="1"/>
</dbReference>
<dbReference type="eggNOG" id="KOG0503">
    <property type="taxonomic scope" value="Eukaryota"/>
</dbReference>
<dbReference type="RefSeq" id="XP_001430414.1">
    <property type="nucleotide sequence ID" value="XM_001430377.1"/>
</dbReference>
<proteinExistence type="predicted"/>
<dbReference type="AlphaFoldDB" id="A0BWU9"/>
<sequence>MSSDTESPIFRRRESRRDSTLSQITGAIGANQNLQVLNDRKVLLLYASGATAAEGELNEQHMTVVKGRLEQRMKHISFLCDLEYTQYHNQDGCLTTPVSEYGRRTVYKVMELDQITNSRQTSYADIRHIAEIIKENYEKFSAFVILSGIATITYLGTNLSFMLENLQKTVVITGSLIPLSFMRNDAFQNILDSLILAGHFLIPEVLIVMDHSLQSQQMSIIEM</sequence>
<name>A0BWU9_PARTE</name>
<feature type="domain" description="L-asparaginase N-terminal" evidence="1">
    <location>
        <begin position="41"/>
        <end position="213"/>
    </location>
</feature>
<evidence type="ECO:0000313" key="3">
    <source>
        <dbReference type="Proteomes" id="UP000000600"/>
    </source>
</evidence>